<dbReference type="AlphaFoldDB" id="A0A8K0K574"/>
<feature type="compositionally biased region" description="Polar residues" evidence="1">
    <location>
        <begin position="225"/>
        <end position="235"/>
    </location>
</feature>
<feature type="compositionally biased region" description="Basic and acidic residues" evidence="1">
    <location>
        <begin position="29"/>
        <end position="38"/>
    </location>
</feature>
<reference evidence="2" key="1">
    <citation type="submission" date="2013-04" db="EMBL/GenBank/DDBJ databases">
        <authorList>
            <person name="Qu J."/>
            <person name="Murali S.C."/>
            <person name="Bandaranaike D."/>
            <person name="Bellair M."/>
            <person name="Blankenburg K."/>
            <person name="Chao H."/>
            <person name="Dinh H."/>
            <person name="Doddapaneni H."/>
            <person name="Downs B."/>
            <person name="Dugan-Rocha S."/>
            <person name="Elkadiri S."/>
            <person name="Gnanaolivu R.D."/>
            <person name="Hernandez B."/>
            <person name="Javaid M."/>
            <person name="Jayaseelan J.C."/>
            <person name="Lee S."/>
            <person name="Li M."/>
            <person name="Ming W."/>
            <person name="Munidasa M."/>
            <person name="Muniz J."/>
            <person name="Nguyen L."/>
            <person name="Ongeri F."/>
            <person name="Osuji N."/>
            <person name="Pu L.-L."/>
            <person name="Puazo M."/>
            <person name="Qu C."/>
            <person name="Quiroz J."/>
            <person name="Raj R."/>
            <person name="Weissenberger G."/>
            <person name="Xin Y."/>
            <person name="Zou X."/>
            <person name="Han Y."/>
            <person name="Richards S."/>
            <person name="Worley K."/>
            <person name="Muzny D."/>
            <person name="Gibbs R."/>
        </authorList>
    </citation>
    <scope>NUCLEOTIDE SEQUENCE</scope>
    <source>
        <strain evidence="2">Sampled in the wild</strain>
    </source>
</reference>
<dbReference type="EMBL" id="KZ308337">
    <property type="protein sequence ID" value="KAG8227744.1"/>
    <property type="molecule type" value="Genomic_DNA"/>
</dbReference>
<keyword evidence="3" id="KW-1185">Reference proteome</keyword>
<feature type="compositionally biased region" description="Polar residues" evidence="1">
    <location>
        <begin position="190"/>
        <end position="213"/>
    </location>
</feature>
<protein>
    <submittedName>
        <fullName evidence="2">Uncharacterized protein</fullName>
    </submittedName>
</protein>
<feature type="compositionally biased region" description="Polar residues" evidence="1">
    <location>
        <begin position="64"/>
        <end position="81"/>
    </location>
</feature>
<feature type="compositionally biased region" description="Basic and acidic residues" evidence="1">
    <location>
        <begin position="1"/>
        <end position="12"/>
    </location>
</feature>
<name>A0A8K0K574_LADFU</name>
<evidence type="ECO:0000313" key="3">
    <source>
        <dbReference type="Proteomes" id="UP000792457"/>
    </source>
</evidence>
<gene>
    <name evidence="2" type="ORF">J437_LFUL008388</name>
</gene>
<evidence type="ECO:0000256" key="1">
    <source>
        <dbReference type="SAM" id="MobiDB-lite"/>
    </source>
</evidence>
<reference evidence="2" key="2">
    <citation type="submission" date="2017-10" db="EMBL/GenBank/DDBJ databases">
        <title>Ladona fulva Genome sequencing and assembly.</title>
        <authorList>
            <person name="Murali S."/>
            <person name="Richards S."/>
            <person name="Bandaranaike D."/>
            <person name="Bellair M."/>
            <person name="Blankenburg K."/>
            <person name="Chao H."/>
            <person name="Dinh H."/>
            <person name="Doddapaneni H."/>
            <person name="Dugan-Rocha S."/>
            <person name="Elkadiri S."/>
            <person name="Gnanaolivu R."/>
            <person name="Hernandez B."/>
            <person name="Skinner E."/>
            <person name="Javaid M."/>
            <person name="Lee S."/>
            <person name="Li M."/>
            <person name="Ming W."/>
            <person name="Munidasa M."/>
            <person name="Muniz J."/>
            <person name="Nguyen L."/>
            <person name="Hughes D."/>
            <person name="Osuji N."/>
            <person name="Pu L.-L."/>
            <person name="Puazo M."/>
            <person name="Qu C."/>
            <person name="Quiroz J."/>
            <person name="Raj R."/>
            <person name="Weissenberger G."/>
            <person name="Xin Y."/>
            <person name="Zou X."/>
            <person name="Han Y."/>
            <person name="Worley K."/>
            <person name="Muzny D."/>
            <person name="Gibbs R."/>
        </authorList>
    </citation>
    <scope>NUCLEOTIDE SEQUENCE</scope>
    <source>
        <strain evidence="2">Sampled in the wild</strain>
    </source>
</reference>
<organism evidence="2 3">
    <name type="scientific">Ladona fulva</name>
    <name type="common">Scarce chaser dragonfly</name>
    <name type="synonym">Libellula fulva</name>
    <dbReference type="NCBI Taxonomy" id="123851"/>
    <lineage>
        <taxon>Eukaryota</taxon>
        <taxon>Metazoa</taxon>
        <taxon>Ecdysozoa</taxon>
        <taxon>Arthropoda</taxon>
        <taxon>Hexapoda</taxon>
        <taxon>Insecta</taxon>
        <taxon>Pterygota</taxon>
        <taxon>Palaeoptera</taxon>
        <taxon>Odonata</taxon>
        <taxon>Epiprocta</taxon>
        <taxon>Anisoptera</taxon>
        <taxon>Libelluloidea</taxon>
        <taxon>Libellulidae</taxon>
        <taxon>Ladona</taxon>
    </lineage>
</organism>
<feature type="compositionally biased region" description="Polar residues" evidence="1">
    <location>
        <begin position="244"/>
        <end position="254"/>
    </location>
</feature>
<evidence type="ECO:0000313" key="2">
    <source>
        <dbReference type="EMBL" id="KAG8227744.1"/>
    </source>
</evidence>
<comment type="caution">
    <text evidence="2">The sequence shown here is derived from an EMBL/GenBank/DDBJ whole genome shotgun (WGS) entry which is preliminary data.</text>
</comment>
<dbReference type="Proteomes" id="UP000792457">
    <property type="component" value="Unassembled WGS sequence"/>
</dbReference>
<feature type="region of interest" description="Disordered" evidence="1">
    <location>
        <begin position="189"/>
        <end position="254"/>
    </location>
</feature>
<accession>A0A8K0K574</accession>
<sequence length="458" mass="49358">MQDDLLIEKSAVKNEQLSPNPEVSGESIVKPKEEENTPRDIGNGVSQTDTSKSSDQGQGGSSSVTTPLQLGTGFNVSEPSLNVINTSNTSTASLWSSGSIEDGLLHGLNVPAVNGTLPFQNFPPSNPNPLFNTSLGPQIAPGLPQSQSQQQPQRRAITATHNFPHNISRHIQGGSHPQNVFMAGKGYAASWSTGPQQHQSTWSPAGPQSQNAAGLSPWSRGRSVPNLNPLSSMGNMGSLGNRKPSPTFNHQQHSSMVISPIKFRRSTSYPGKGLFPQPPTFEITNMDESRDALLQYQCAGNRPKFPNRVIRAYFRFPRWIRGGDGVLQRGEEGCAGGSHARTCASRRRYFRGECSHGYARRHYSRGRVLRGGEEQGLFGVPSPFSRQPPTDYLYPFVSISDSPRVHSLPDPYMTALEAAGPPVNGCLAPLVIPVSSRFRAGDAESAPGLDPGMALRAA</sequence>
<proteinExistence type="predicted"/>
<feature type="region of interest" description="Disordered" evidence="1">
    <location>
        <begin position="1"/>
        <end position="81"/>
    </location>
</feature>
<dbReference type="OrthoDB" id="10033548at2759"/>